<reference evidence="2" key="1">
    <citation type="submission" date="2023-07" db="EMBL/GenBank/DDBJ databases">
        <title>draft genome sequence of fig (Ficus carica).</title>
        <authorList>
            <person name="Takahashi T."/>
            <person name="Nishimura K."/>
        </authorList>
    </citation>
    <scope>NUCLEOTIDE SEQUENCE</scope>
</reference>
<dbReference type="EMBL" id="BTGU01000011">
    <property type="protein sequence ID" value="GMN40485.1"/>
    <property type="molecule type" value="Genomic_DNA"/>
</dbReference>
<keyword evidence="3" id="KW-1185">Reference proteome</keyword>
<sequence length="96" mass="10567">MEISSVQPSQWHKYRSMDLPKCKGDHLACSSLSGAHRTMASVGWRALELGHMVCWSSLEHEAHGCTVGCEAPDSTRPEGTDTRTETHLAGRMEGTR</sequence>
<gene>
    <name evidence="2" type="ORF">TIFTF001_009706</name>
</gene>
<accession>A0AA87ZWX5</accession>
<dbReference type="AlphaFoldDB" id="A0AA87ZWX5"/>
<dbReference type="Proteomes" id="UP001187192">
    <property type="component" value="Unassembled WGS sequence"/>
</dbReference>
<feature type="compositionally biased region" description="Basic and acidic residues" evidence="1">
    <location>
        <begin position="73"/>
        <end position="96"/>
    </location>
</feature>
<feature type="region of interest" description="Disordered" evidence="1">
    <location>
        <begin position="69"/>
        <end position="96"/>
    </location>
</feature>
<evidence type="ECO:0000313" key="3">
    <source>
        <dbReference type="Proteomes" id="UP001187192"/>
    </source>
</evidence>
<comment type="caution">
    <text evidence="2">The sequence shown here is derived from an EMBL/GenBank/DDBJ whole genome shotgun (WGS) entry which is preliminary data.</text>
</comment>
<proteinExistence type="predicted"/>
<organism evidence="2 3">
    <name type="scientific">Ficus carica</name>
    <name type="common">Common fig</name>
    <dbReference type="NCBI Taxonomy" id="3494"/>
    <lineage>
        <taxon>Eukaryota</taxon>
        <taxon>Viridiplantae</taxon>
        <taxon>Streptophyta</taxon>
        <taxon>Embryophyta</taxon>
        <taxon>Tracheophyta</taxon>
        <taxon>Spermatophyta</taxon>
        <taxon>Magnoliopsida</taxon>
        <taxon>eudicotyledons</taxon>
        <taxon>Gunneridae</taxon>
        <taxon>Pentapetalae</taxon>
        <taxon>rosids</taxon>
        <taxon>fabids</taxon>
        <taxon>Rosales</taxon>
        <taxon>Moraceae</taxon>
        <taxon>Ficeae</taxon>
        <taxon>Ficus</taxon>
    </lineage>
</organism>
<evidence type="ECO:0000256" key="1">
    <source>
        <dbReference type="SAM" id="MobiDB-lite"/>
    </source>
</evidence>
<evidence type="ECO:0000313" key="2">
    <source>
        <dbReference type="EMBL" id="GMN40485.1"/>
    </source>
</evidence>
<protein>
    <submittedName>
        <fullName evidence="2">Uncharacterized protein</fullName>
    </submittedName>
</protein>
<name>A0AA87ZWX5_FICCA</name>